<dbReference type="Proteomes" id="UP001652623">
    <property type="component" value="Chromosome 1"/>
</dbReference>
<dbReference type="InterPro" id="IPR002182">
    <property type="entry name" value="NB-ARC"/>
</dbReference>
<evidence type="ECO:0000256" key="5">
    <source>
        <dbReference type="ARBA" id="ARBA00022821"/>
    </source>
</evidence>
<dbReference type="Pfam" id="PF23559">
    <property type="entry name" value="WHD_DRP"/>
    <property type="match status" value="1"/>
</dbReference>
<dbReference type="InterPro" id="IPR036388">
    <property type="entry name" value="WH-like_DNA-bd_sf"/>
</dbReference>
<dbReference type="Pfam" id="PF13855">
    <property type="entry name" value="LRR_8"/>
    <property type="match status" value="2"/>
</dbReference>
<feature type="domain" description="Disease resistance protein winged helix" evidence="10">
    <location>
        <begin position="407"/>
        <end position="474"/>
    </location>
</feature>
<evidence type="ECO:0000256" key="4">
    <source>
        <dbReference type="ARBA" id="ARBA00022741"/>
    </source>
</evidence>
<evidence type="ECO:0000259" key="8">
    <source>
        <dbReference type="Pfam" id="PF00931"/>
    </source>
</evidence>
<evidence type="ECO:0000256" key="6">
    <source>
        <dbReference type="ARBA" id="ARBA00022840"/>
    </source>
</evidence>
<keyword evidence="5" id="KW-0611">Plant defense</keyword>
<dbReference type="Gene3D" id="3.80.10.10">
    <property type="entry name" value="Ribonuclease Inhibitor"/>
    <property type="match status" value="2"/>
</dbReference>
<dbReference type="GO" id="GO:0006952">
    <property type="term" value="P:defense response"/>
    <property type="evidence" value="ECO:0007669"/>
    <property type="project" value="UniProtKB-KW"/>
</dbReference>
<dbReference type="GO" id="GO:0043531">
    <property type="term" value="F:ADP binding"/>
    <property type="evidence" value="ECO:0007669"/>
    <property type="project" value="InterPro"/>
</dbReference>
<comment type="similarity">
    <text evidence="1">Belongs to the disease resistance NB-LRR family.</text>
</comment>
<dbReference type="Pfam" id="PF23247">
    <property type="entry name" value="LRR_RPS2"/>
    <property type="match status" value="1"/>
</dbReference>
<evidence type="ECO:0000313" key="11">
    <source>
        <dbReference type="Proteomes" id="UP001652623"/>
    </source>
</evidence>
<dbReference type="SMART" id="SM00369">
    <property type="entry name" value="LRR_TYP"/>
    <property type="match status" value="3"/>
</dbReference>
<dbReference type="InterPro" id="IPR050905">
    <property type="entry name" value="Plant_NBS-LRR"/>
</dbReference>
<dbReference type="GO" id="GO:0005524">
    <property type="term" value="F:ATP binding"/>
    <property type="evidence" value="ECO:0007669"/>
    <property type="project" value="UniProtKB-KW"/>
</dbReference>
<keyword evidence="2" id="KW-0433">Leucine-rich repeat</keyword>
<feature type="domain" description="NB-ARC" evidence="8">
    <location>
        <begin position="152"/>
        <end position="319"/>
    </location>
</feature>
<keyword evidence="4" id="KW-0547">Nucleotide-binding</keyword>
<dbReference type="Gene3D" id="1.10.8.430">
    <property type="entry name" value="Helical domain of apoptotic protease-activating factors"/>
    <property type="match status" value="1"/>
</dbReference>
<dbReference type="PANTHER" id="PTHR33463">
    <property type="entry name" value="NB-ARC DOMAIN-CONTAINING PROTEIN-RELATED"/>
    <property type="match status" value="1"/>
</dbReference>
<dbReference type="InterPro" id="IPR001611">
    <property type="entry name" value="Leu-rich_rpt"/>
</dbReference>
<dbReference type="Gene3D" id="3.40.50.300">
    <property type="entry name" value="P-loop containing nucleotide triphosphate hydrolases"/>
    <property type="match status" value="1"/>
</dbReference>
<reference evidence="12" key="2">
    <citation type="submission" date="2025-08" db="UniProtKB">
        <authorList>
            <consortium name="RefSeq"/>
        </authorList>
    </citation>
    <scope>IDENTIFICATION</scope>
    <source>
        <tissue evidence="12">Seedling</tissue>
    </source>
</reference>
<dbReference type="RefSeq" id="XP_024926505.3">
    <property type="nucleotide sequence ID" value="XM_025070737.3"/>
</dbReference>
<evidence type="ECO:0000256" key="1">
    <source>
        <dbReference type="ARBA" id="ARBA00008894"/>
    </source>
</evidence>
<dbReference type="KEGG" id="zju:112490607"/>
<evidence type="ECO:0000313" key="12">
    <source>
        <dbReference type="RefSeq" id="XP_024926505.3"/>
    </source>
</evidence>
<dbReference type="InterPro" id="IPR057135">
    <property type="entry name" value="At4g27190-like_LRR"/>
</dbReference>
<dbReference type="InParanoid" id="A0A6P6FYI6"/>
<name>A0A6P6FYI6_ZIZJJ</name>
<keyword evidence="11" id="KW-1185">Reference proteome</keyword>
<dbReference type="PRINTS" id="PR00364">
    <property type="entry name" value="DISEASERSIST"/>
</dbReference>
<accession>A0A6P6FYI6</accession>
<keyword evidence="6" id="KW-0067">ATP-binding</keyword>
<protein>
    <submittedName>
        <fullName evidence="12">Disease resistance protein At4g27190</fullName>
    </submittedName>
</protein>
<feature type="coiled-coil region" evidence="7">
    <location>
        <begin position="26"/>
        <end position="88"/>
    </location>
</feature>
<keyword evidence="3" id="KW-0677">Repeat</keyword>
<keyword evidence="7" id="KW-0175">Coiled coil</keyword>
<proteinExistence type="inferred from homology"/>
<dbReference type="InterPro" id="IPR032675">
    <property type="entry name" value="LRR_dom_sf"/>
</dbReference>
<gene>
    <name evidence="12" type="primary">LOC112490607</name>
</gene>
<dbReference type="SUPFAM" id="SSF52540">
    <property type="entry name" value="P-loop containing nucleoside triphosphate hydrolases"/>
    <property type="match status" value="1"/>
</dbReference>
<evidence type="ECO:0000256" key="7">
    <source>
        <dbReference type="SAM" id="Coils"/>
    </source>
</evidence>
<reference evidence="11" key="1">
    <citation type="submission" date="2025-05" db="UniProtKB">
        <authorList>
            <consortium name="RefSeq"/>
        </authorList>
    </citation>
    <scope>NUCLEOTIDE SEQUENCE [LARGE SCALE GENOMIC DNA]</scope>
</reference>
<dbReference type="AlphaFoldDB" id="A0A6P6FYI6"/>
<dbReference type="InterPro" id="IPR058922">
    <property type="entry name" value="WHD_DRP"/>
</dbReference>
<evidence type="ECO:0000256" key="3">
    <source>
        <dbReference type="ARBA" id="ARBA00022737"/>
    </source>
</evidence>
<dbReference type="InterPro" id="IPR042197">
    <property type="entry name" value="Apaf_helical"/>
</dbReference>
<dbReference type="PROSITE" id="PS51450">
    <property type="entry name" value="LRR"/>
    <property type="match status" value="1"/>
</dbReference>
<dbReference type="Gene3D" id="1.10.10.10">
    <property type="entry name" value="Winged helix-like DNA-binding domain superfamily/Winged helix DNA-binding domain"/>
    <property type="match status" value="1"/>
</dbReference>
<sequence length="931" mass="104552">MTGFEGIISEVSKCTSNFTITMSATLGNFQQNIKSLNDELHKLIQLKNDMKENIDVARIEGKSPTSEINRWLEEVEEIECEVHRILAAANHITIGDCCSMSKDQLRSAAKKCNEVKHLIISCSFLTVTYDMKPPSRPILRLQAGSAVGQKAEEKVKQLMDYLNDDGIRRVAIWGVGGAGKTTMAKNLNKKLESSSMEEPFDVIVWVTVSKDLNLRRVQSDIASKLNLELDADEDSTEQRASRLLEQFSLRKKTLLILDDVWEKIDLNAVGIPQGDGQISCKILLITRSFDVCQEMMADVALKLDVLTENDAWSLFAENAGDVVESKKINQLARKIARECNGLPLAIKTMGKSMRRKRTIQPWKNTLYQLKSSALHLGSIKKEVYIPLKLSFDSLPKIAQRCFLYCSLYPENYSIKTCELIHCWAADGLINEHQSREESFNSGMTLLETLKDACMLEQGDGLGTVKTHGMLRDVAIWISLNEEESGFCCQSSRGLQLMPEKLQNSIRKASFMNNSILRLPGQLRGCSRLSVLFLQGNPLRKIPDGFFHELRKIRVLNLSRTQITTLPPSVLELGELHTLLLRDCCYLEVLPELGALYKLRVLDLHGTRITELPKEMGMPTNLRELNLSCTHYLENIEPGSISVLSSLEVLDMSSSAYRWDGNCNVGGATFDEIILLEKLSVLRIRLDSIDCLPSHSTWLQRLKEFNIQIIQRKCDSTYLPPPPSIAKEKRVFLRGVNLLESGLDGLYFNASALDLITCGSFRGLSHIVSKKSLYGLPNLKSLTLTSCDSITSLLVGETCQKSTLPNLEHLYLCHLQTLRTMLEGMVPRGCLGRLKTIQVVSCPELRNLISFALLRLVQNLEEIKVRDCKKMRQIIAATDSSEMLPKLKIIEVRDMENLVTICPIPPTCPLLERIKVSNCPKLEELSLSACDT</sequence>
<feature type="domain" description="Disease resistance protein At4g27190-like leucine-rich repeats" evidence="9">
    <location>
        <begin position="807"/>
        <end position="924"/>
    </location>
</feature>
<dbReference type="GeneID" id="112490607"/>
<evidence type="ECO:0000259" key="9">
    <source>
        <dbReference type="Pfam" id="PF23247"/>
    </source>
</evidence>
<evidence type="ECO:0000259" key="10">
    <source>
        <dbReference type="Pfam" id="PF23559"/>
    </source>
</evidence>
<evidence type="ECO:0000256" key="2">
    <source>
        <dbReference type="ARBA" id="ARBA00022614"/>
    </source>
</evidence>
<dbReference type="SUPFAM" id="SSF52058">
    <property type="entry name" value="L domain-like"/>
    <property type="match status" value="1"/>
</dbReference>
<dbReference type="Pfam" id="PF00931">
    <property type="entry name" value="NB-ARC"/>
    <property type="match status" value="1"/>
</dbReference>
<dbReference type="InterPro" id="IPR003591">
    <property type="entry name" value="Leu-rich_rpt_typical-subtyp"/>
</dbReference>
<dbReference type="PANTHER" id="PTHR33463:SF202">
    <property type="entry name" value="NB-ARC DOMAIN-CONTAINING PROTEIN"/>
    <property type="match status" value="1"/>
</dbReference>
<dbReference type="InterPro" id="IPR027417">
    <property type="entry name" value="P-loop_NTPase"/>
</dbReference>
<organism evidence="11 12">
    <name type="scientific">Ziziphus jujuba</name>
    <name type="common">Chinese jujube</name>
    <name type="synonym">Ziziphus sativa</name>
    <dbReference type="NCBI Taxonomy" id="326968"/>
    <lineage>
        <taxon>Eukaryota</taxon>
        <taxon>Viridiplantae</taxon>
        <taxon>Streptophyta</taxon>
        <taxon>Embryophyta</taxon>
        <taxon>Tracheophyta</taxon>
        <taxon>Spermatophyta</taxon>
        <taxon>Magnoliopsida</taxon>
        <taxon>eudicotyledons</taxon>
        <taxon>Gunneridae</taxon>
        <taxon>Pentapetalae</taxon>
        <taxon>rosids</taxon>
        <taxon>fabids</taxon>
        <taxon>Rosales</taxon>
        <taxon>Rhamnaceae</taxon>
        <taxon>Paliureae</taxon>
        <taxon>Ziziphus</taxon>
    </lineage>
</organism>